<dbReference type="Proteomes" id="UP000220752">
    <property type="component" value="Unassembled WGS sequence"/>
</dbReference>
<gene>
    <name evidence="1" type="ORF">CGS46_07335</name>
</gene>
<accession>A0A2A6ZB51</accession>
<reference evidence="1 2" key="1">
    <citation type="journal article" date="2017" name="Front. Microbiol.">
        <title>New Insights into the Diversity of the Genus Faecalibacterium.</title>
        <authorList>
            <person name="Benevides L."/>
            <person name="Burman S."/>
            <person name="Martin R."/>
            <person name="Robert V."/>
            <person name="Thomas M."/>
            <person name="Miquel S."/>
            <person name="Chain F."/>
            <person name="Sokol H."/>
            <person name="Bermudez-Humaran L.G."/>
            <person name="Morrison M."/>
            <person name="Langella P."/>
            <person name="Azevedo V.A."/>
            <person name="Chatel J.M."/>
            <person name="Soares S."/>
        </authorList>
    </citation>
    <scope>NUCLEOTIDE SEQUENCE [LARGE SCALE GENOMIC DNA]</scope>
    <source>
        <strain evidence="2">CNCM I-4540</strain>
    </source>
</reference>
<organism evidence="1 2">
    <name type="scientific">Faecalibacterium langellae</name>
    <dbReference type="NCBI Taxonomy" id="3435293"/>
    <lineage>
        <taxon>Bacteria</taxon>
        <taxon>Bacillati</taxon>
        <taxon>Bacillota</taxon>
        <taxon>Clostridia</taxon>
        <taxon>Eubacteriales</taxon>
        <taxon>Oscillospiraceae</taxon>
        <taxon>Faecalibacterium</taxon>
    </lineage>
</organism>
<protein>
    <submittedName>
        <fullName evidence="1">Uncharacterized protein</fullName>
    </submittedName>
</protein>
<sequence length="69" mass="8011">MSEEVRAENCSDFSHVVQSCGRIVHEFYGTIYANKKNGKLESNKRMWLYEKIHISILGNRVSVTYSKEV</sequence>
<dbReference type="AlphaFoldDB" id="A0A2A6ZB51"/>
<evidence type="ECO:0000313" key="1">
    <source>
        <dbReference type="EMBL" id="PDX58609.1"/>
    </source>
</evidence>
<evidence type="ECO:0000313" key="2">
    <source>
        <dbReference type="Proteomes" id="UP000220752"/>
    </source>
</evidence>
<dbReference type="EMBL" id="NMTQ01000026">
    <property type="protein sequence ID" value="PDX58609.1"/>
    <property type="molecule type" value="Genomic_DNA"/>
</dbReference>
<proteinExistence type="predicted"/>
<keyword evidence="2" id="KW-1185">Reference proteome</keyword>
<comment type="caution">
    <text evidence="1">The sequence shown here is derived from an EMBL/GenBank/DDBJ whole genome shotgun (WGS) entry which is preliminary data.</text>
</comment>
<name>A0A2A6ZB51_9FIRM</name>